<evidence type="ECO:0000313" key="2">
    <source>
        <dbReference type="Proteomes" id="UP000030655"/>
    </source>
</evidence>
<dbReference type="GO" id="GO:0009166">
    <property type="term" value="P:nucleotide catabolic process"/>
    <property type="evidence" value="ECO:0007669"/>
    <property type="project" value="TreeGrafter"/>
</dbReference>
<organism evidence="1 2">
    <name type="scientific">Anncaliia algerae PRA339</name>
    <dbReference type="NCBI Taxonomy" id="1288291"/>
    <lineage>
        <taxon>Eukaryota</taxon>
        <taxon>Fungi</taxon>
        <taxon>Fungi incertae sedis</taxon>
        <taxon>Microsporidia</taxon>
        <taxon>Tubulinosematoidea</taxon>
        <taxon>Tubulinosematidae</taxon>
        <taxon>Anncaliia</taxon>
    </lineage>
</organism>
<dbReference type="Gene3D" id="1.10.150.450">
    <property type="match status" value="1"/>
</dbReference>
<dbReference type="STRING" id="1288291.A0A059F131"/>
<name>A0A059F131_9MICR</name>
<dbReference type="InterPro" id="IPR023214">
    <property type="entry name" value="HAD_sf"/>
</dbReference>
<dbReference type="GO" id="GO:0008252">
    <property type="term" value="F:nucleotidase activity"/>
    <property type="evidence" value="ECO:0007669"/>
    <property type="project" value="TreeGrafter"/>
</dbReference>
<proteinExistence type="predicted"/>
<dbReference type="Gene3D" id="3.40.50.1000">
    <property type="entry name" value="HAD superfamily/HAD-like"/>
    <property type="match status" value="1"/>
</dbReference>
<sequence length="236" mass="27565">MYNNDEVKQIGKHYYKFIPLNHEIIKNIEKAVLPENSNIYIFDIDKTLYPPMDFPKVSSRKTLYLEYLVSIGHNHEEAEKVINEYSTKYGKILKGLLINHDISDELYNTFTSYDPEKYSILTLDSEGIEILKNLDGLKICFTNAGVRHSENILRRLGLISYIDYVFHCDLEFRALIIKPEEDAYRLVENFLGVTNKAKIHFFDDKIENISASIALGWNGYHVNENESYKDILKRIN</sequence>
<dbReference type="GO" id="GO:0006206">
    <property type="term" value="P:pyrimidine nucleobase metabolic process"/>
    <property type="evidence" value="ECO:0007669"/>
    <property type="project" value="TreeGrafter"/>
</dbReference>
<accession>A0A059F131</accession>
<dbReference type="PANTHER" id="PTHR47438:SF1">
    <property type="entry name" value="PHOSPHATE METABOLISM PROTEIN 8-RELATED"/>
    <property type="match status" value="1"/>
</dbReference>
<keyword evidence="2" id="KW-1185">Reference proteome</keyword>
<dbReference type="OrthoDB" id="2195201at2759"/>
<gene>
    <name evidence="1" type="ORF">H312_01764</name>
</gene>
<evidence type="ECO:0000313" key="1">
    <source>
        <dbReference type="EMBL" id="KCZ80817.1"/>
    </source>
</evidence>
<dbReference type="HOGENOM" id="CLU_059493_1_1_1"/>
<dbReference type="EMBL" id="KK365161">
    <property type="protein sequence ID" value="KCZ80817.1"/>
    <property type="molecule type" value="Genomic_DNA"/>
</dbReference>
<dbReference type="VEuPathDB" id="MicrosporidiaDB:H312_01764"/>
<dbReference type="InterPro" id="IPR036412">
    <property type="entry name" value="HAD-like_sf"/>
</dbReference>
<dbReference type="InterPro" id="IPR052791">
    <property type="entry name" value="SSM1_domain"/>
</dbReference>
<reference evidence="2" key="1">
    <citation type="submission" date="2013-02" db="EMBL/GenBank/DDBJ databases">
        <authorList>
            <consortium name="The Broad Institute Genome Sequencing Platform"/>
            <person name="Cuomo C."/>
            <person name="Becnel J."/>
            <person name="Sanscrainte N."/>
            <person name="Walker B."/>
            <person name="Young S.K."/>
            <person name="Zeng Q."/>
            <person name="Gargeya S."/>
            <person name="Fitzgerald M."/>
            <person name="Haas B."/>
            <person name="Abouelleil A."/>
            <person name="Alvarado L."/>
            <person name="Arachchi H.M."/>
            <person name="Berlin A.M."/>
            <person name="Chapman S.B."/>
            <person name="Dewar J."/>
            <person name="Goldberg J."/>
            <person name="Griggs A."/>
            <person name="Gujja S."/>
            <person name="Hansen M."/>
            <person name="Howarth C."/>
            <person name="Imamovic A."/>
            <person name="Larimer J."/>
            <person name="McCowan C."/>
            <person name="Murphy C."/>
            <person name="Neiman D."/>
            <person name="Pearson M."/>
            <person name="Priest M."/>
            <person name="Roberts A."/>
            <person name="Saif S."/>
            <person name="Shea T."/>
            <person name="Sisk P."/>
            <person name="Sykes S."/>
            <person name="Wortman J."/>
            <person name="Nusbaum C."/>
            <person name="Birren B."/>
        </authorList>
    </citation>
    <scope>NUCLEOTIDE SEQUENCE [LARGE SCALE GENOMIC DNA]</scope>
    <source>
        <strain evidence="2">PRA339</strain>
    </source>
</reference>
<reference evidence="1 2" key="2">
    <citation type="submission" date="2014-03" db="EMBL/GenBank/DDBJ databases">
        <title>The Genome Sequence of Anncaliia algerae insect isolate PRA339.</title>
        <authorList>
            <consortium name="The Broad Institute Genome Sequencing Platform"/>
            <consortium name="The Broad Institute Genome Sequencing Center for Infectious Disease"/>
            <person name="Cuomo C."/>
            <person name="Becnel J."/>
            <person name="Sanscrainte N."/>
            <person name="Walker B."/>
            <person name="Young S.K."/>
            <person name="Zeng Q."/>
            <person name="Gargeya S."/>
            <person name="Fitzgerald M."/>
            <person name="Haas B."/>
            <person name="Abouelleil A."/>
            <person name="Alvarado L."/>
            <person name="Arachchi H.M."/>
            <person name="Berlin A.M."/>
            <person name="Chapman S.B."/>
            <person name="Dewar J."/>
            <person name="Goldberg J."/>
            <person name="Griggs A."/>
            <person name="Gujja S."/>
            <person name="Hansen M."/>
            <person name="Howarth C."/>
            <person name="Imamovic A."/>
            <person name="Larimer J."/>
            <person name="McCowan C."/>
            <person name="Murphy C."/>
            <person name="Neiman D."/>
            <person name="Pearson M."/>
            <person name="Priest M."/>
            <person name="Roberts A."/>
            <person name="Saif S."/>
            <person name="Shea T."/>
            <person name="Sisk P."/>
            <person name="Sykes S."/>
            <person name="Wortman J."/>
            <person name="Nusbaum C."/>
            <person name="Birren B."/>
        </authorList>
    </citation>
    <scope>NUCLEOTIDE SEQUENCE [LARGE SCALE GENOMIC DNA]</scope>
    <source>
        <strain evidence="1 2">PRA339</strain>
    </source>
</reference>
<dbReference type="AlphaFoldDB" id="A0A059F131"/>
<dbReference type="PANTHER" id="PTHR47438">
    <property type="entry name" value="PHOSPHATE METABOLISM PROTEIN 8-RELATED"/>
    <property type="match status" value="1"/>
</dbReference>
<dbReference type="Pfam" id="PF00702">
    <property type="entry name" value="Hydrolase"/>
    <property type="match status" value="1"/>
</dbReference>
<protein>
    <submittedName>
        <fullName evidence="1">Pyrimidine 5'-nucleotidase</fullName>
    </submittedName>
</protein>
<dbReference type="Proteomes" id="UP000030655">
    <property type="component" value="Unassembled WGS sequence"/>
</dbReference>
<dbReference type="SUPFAM" id="SSF56784">
    <property type="entry name" value="HAD-like"/>
    <property type="match status" value="1"/>
</dbReference>